<organism evidence="2 3">
    <name type="scientific">Spiroplasma litorale</name>
    <dbReference type="NCBI Taxonomy" id="216942"/>
    <lineage>
        <taxon>Bacteria</taxon>
        <taxon>Bacillati</taxon>
        <taxon>Mycoplasmatota</taxon>
        <taxon>Mollicutes</taxon>
        <taxon>Entomoplasmatales</taxon>
        <taxon>Spiroplasmataceae</taxon>
        <taxon>Spiroplasma</taxon>
    </lineage>
</organism>
<feature type="transmembrane region" description="Helical" evidence="1">
    <location>
        <begin position="140"/>
        <end position="159"/>
    </location>
</feature>
<keyword evidence="1" id="KW-0472">Membrane</keyword>
<feature type="transmembrane region" description="Helical" evidence="1">
    <location>
        <begin position="61"/>
        <end position="80"/>
    </location>
</feature>
<dbReference type="Proteomes" id="UP000067476">
    <property type="component" value="Chromosome"/>
</dbReference>
<keyword evidence="3" id="KW-1185">Reference proteome</keyword>
<dbReference type="EMBL" id="CP012357">
    <property type="protein sequence ID" value="AKX33836.1"/>
    <property type="molecule type" value="Genomic_DNA"/>
</dbReference>
<dbReference type="RefSeq" id="WP_075057934.1">
    <property type="nucleotide sequence ID" value="NZ_CP012357.1"/>
</dbReference>
<feature type="transmembrane region" description="Helical" evidence="1">
    <location>
        <begin position="216"/>
        <end position="244"/>
    </location>
</feature>
<gene>
    <name evidence="2" type="ORF">SLITO_v1c01710</name>
</gene>
<dbReference type="PATRIC" id="fig|216942.3.peg.171"/>
<feature type="transmembrane region" description="Helical" evidence="1">
    <location>
        <begin position="101"/>
        <end position="120"/>
    </location>
</feature>
<evidence type="ECO:0000313" key="2">
    <source>
        <dbReference type="EMBL" id="AKX33836.1"/>
    </source>
</evidence>
<feature type="transmembrane region" description="Helical" evidence="1">
    <location>
        <begin position="256"/>
        <end position="277"/>
    </location>
</feature>
<dbReference type="AlphaFoldDB" id="A0A0K1W0X8"/>
<reference evidence="2 3" key="1">
    <citation type="journal article" date="2015" name="Genome Announc.">
        <title>Complete Genome Sequence of Spiroplasma litorale TN-1T (DSM 21781), a Bacterium Isolated from a Green-Eyed Horsefly (Tabanus nigrovittatus).</title>
        <authorList>
            <person name="Lo W.S."/>
            <person name="Lai Y.C."/>
            <person name="Lien Y.W."/>
            <person name="Wang T.H."/>
            <person name="Kuo C.H."/>
        </authorList>
    </citation>
    <scope>NUCLEOTIDE SEQUENCE [LARGE SCALE GENOMIC DNA]</scope>
    <source>
        <strain evidence="2 3">TN-1</strain>
    </source>
</reference>
<sequence length="309" mass="34389">MVRPGRSIGSLRFFLFLANIFGLIVAAIGLGALIYVAQSIFRNGITSNEQLQLLADGLDPQYIPVLFAFLGYLAVGNVFYCSYIINFLRKSDDDTLINNRWILALFSLSVGGILTPMILAQMPNTEVRSTIDPKFTISKGYGINAILVSVTGISFYLIFNKAMNMSMDLESVTNQVVYIVFILIAFWGIINCSLFAGPGAKAIWDKRGAGYKLMNFVAIINIIYATIILIIQIILSILSIISIISDLFDRKSGAGFLNALLAPLRIAMQLFIIFTIWQTIKGIWSKSGSFEYGVYTNLSEKQKNYEMRN</sequence>
<keyword evidence="1" id="KW-1133">Transmembrane helix</keyword>
<accession>A0A0K1W0X8</accession>
<keyword evidence="1" id="KW-0812">Transmembrane</keyword>
<dbReference type="STRING" id="216942.SLITO_v1c01710"/>
<name>A0A0K1W0X8_9MOLU</name>
<feature type="transmembrane region" description="Helical" evidence="1">
    <location>
        <begin position="12"/>
        <end position="41"/>
    </location>
</feature>
<proteinExistence type="predicted"/>
<evidence type="ECO:0000256" key="1">
    <source>
        <dbReference type="SAM" id="Phobius"/>
    </source>
</evidence>
<dbReference type="KEGG" id="sll:SLITO_v1c01710"/>
<evidence type="ECO:0008006" key="4">
    <source>
        <dbReference type="Google" id="ProtNLM"/>
    </source>
</evidence>
<evidence type="ECO:0000313" key="3">
    <source>
        <dbReference type="Proteomes" id="UP000067476"/>
    </source>
</evidence>
<protein>
    <recommendedName>
        <fullName evidence="4">Transmembrane protein</fullName>
    </recommendedName>
</protein>
<feature type="transmembrane region" description="Helical" evidence="1">
    <location>
        <begin position="171"/>
        <end position="196"/>
    </location>
</feature>
<dbReference type="OrthoDB" id="388593at2"/>